<dbReference type="Gene3D" id="1.10.530.10">
    <property type="match status" value="1"/>
</dbReference>
<dbReference type="PANTHER" id="PTHR22595">
    <property type="entry name" value="CHITINASE-RELATED"/>
    <property type="match status" value="1"/>
</dbReference>
<accession>A0A2P6PD17</accession>
<keyword evidence="5" id="KW-1185">Reference proteome</keyword>
<dbReference type="InterPro" id="IPR000726">
    <property type="entry name" value="Glyco_hydro_19_cat"/>
</dbReference>
<gene>
    <name evidence="4" type="ORF">RchiOBHm_Chr7g0221521</name>
</gene>
<keyword evidence="4" id="KW-0326">Glycosidase</keyword>
<dbReference type="Pfam" id="PF00182">
    <property type="entry name" value="Glyco_hydro_19"/>
    <property type="match status" value="1"/>
</dbReference>
<dbReference type="GO" id="GO:0008061">
    <property type="term" value="F:chitin binding"/>
    <property type="evidence" value="ECO:0007669"/>
    <property type="project" value="UniProtKB-KW"/>
</dbReference>
<dbReference type="EC" id="3.2.1.14" evidence="4"/>
<dbReference type="InterPro" id="IPR023346">
    <property type="entry name" value="Lysozyme-like_dom_sf"/>
</dbReference>
<evidence type="ECO:0000313" key="4">
    <source>
        <dbReference type="EMBL" id="PRQ19823.1"/>
    </source>
</evidence>
<feature type="chain" id="PRO_5015130901" evidence="2">
    <location>
        <begin position="31"/>
        <end position="100"/>
    </location>
</feature>
<evidence type="ECO:0000259" key="3">
    <source>
        <dbReference type="Pfam" id="PF00182"/>
    </source>
</evidence>
<keyword evidence="1" id="KW-0147">Chitin-binding</keyword>
<protein>
    <submittedName>
        <fullName evidence="4">Putative chitinase</fullName>
        <ecNumber evidence="4">3.2.1.14</ecNumber>
    </submittedName>
</protein>
<comment type="caution">
    <text evidence="4">The sequence shown here is derived from an EMBL/GenBank/DDBJ whole genome shotgun (WGS) entry which is preliminary data.</text>
</comment>
<dbReference type="GO" id="GO:0008843">
    <property type="term" value="F:endochitinase activity"/>
    <property type="evidence" value="ECO:0007669"/>
    <property type="project" value="UniProtKB-EC"/>
</dbReference>
<organism evidence="4 5">
    <name type="scientific">Rosa chinensis</name>
    <name type="common">China rose</name>
    <dbReference type="NCBI Taxonomy" id="74649"/>
    <lineage>
        <taxon>Eukaryota</taxon>
        <taxon>Viridiplantae</taxon>
        <taxon>Streptophyta</taxon>
        <taxon>Embryophyta</taxon>
        <taxon>Tracheophyta</taxon>
        <taxon>Spermatophyta</taxon>
        <taxon>Magnoliopsida</taxon>
        <taxon>eudicotyledons</taxon>
        <taxon>Gunneridae</taxon>
        <taxon>Pentapetalae</taxon>
        <taxon>rosids</taxon>
        <taxon>fabids</taxon>
        <taxon>Rosales</taxon>
        <taxon>Rosaceae</taxon>
        <taxon>Rosoideae</taxon>
        <taxon>Rosoideae incertae sedis</taxon>
        <taxon>Rosa</taxon>
    </lineage>
</organism>
<dbReference type="AlphaFoldDB" id="A0A2P6PD17"/>
<feature type="domain" description="Glycoside hydrolase family 19 catalytic" evidence="3">
    <location>
        <begin position="36"/>
        <end position="95"/>
    </location>
</feature>
<sequence>MAAVLLSSSAFFFFLTTIFLFSISSWEVEAHPVSTLINKKLYNNLFLHKDDTACPANDFYIYRSFIEATKYFPRFGTTGSLATRKLEIAAFLARVKKILG</sequence>
<name>A0A2P6PD17_ROSCH</name>
<dbReference type="PANTHER" id="PTHR22595:SF174">
    <property type="entry name" value="CHITINASE"/>
    <property type="match status" value="1"/>
</dbReference>
<dbReference type="GO" id="GO:0016998">
    <property type="term" value="P:cell wall macromolecule catabolic process"/>
    <property type="evidence" value="ECO:0007669"/>
    <property type="project" value="InterPro"/>
</dbReference>
<proteinExistence type="predicted"/>
<dbReference type="SUPFAM" id="SSF53955">
    <property type="entry name" value="Lysozyme-like"/>
    <property type="match status" value="1"/>
</dbReference>
<evidence type="ECO:0000256" key="2">
    <source>
        <dbReference type="SAM" id="SignalP"/>
    </source>
</evidence>
<evidence type="ECO:0000256" key="1">
    <source>
        <dbReference type="ARBA" id="ARBA00022669"/>
    </source>
</evidence>
<keyword evidence="4" id="KW-0378">Hydrolase</keyword>
<dbReference type="EMBL" id="PDCK01000045">
    <property type="protein sequence ID" value="PRQ19823.1"/>
    <property type="molecule type" value="Genomic_DNA"/>
</dbReference>
<dbReference type="Gramene" id="PRQ19823">
    <property type="protein sequence ID" value="PRQ19823"/>
    <property type="gene ID" value="RchiOBHm_Chr7g0221521"/>
</dbReference>
<evidence type="ECO:0000313" key="5">
    <source>
        <dbReference type="Proteomes" id="UP000238479"/>
    </source>
</evidence>
<dbReference type="STRING" id="74649.A0A2P6PD17"/>
<reference evidence="4 5" key="1">
    <citation type="journal article" date="2018" name="Nat. Genet.">
        <title>The Rosa genome provides new insights in the design of modern roses.</title>
        <authorList>
            <person name="Bendahmane M."/>
        </authorList>
    </citation>
    <scope>NUCLEOTIDE SEQUENCE [LARGE SCALE GENOMIC DNA]</scope>
    <source>
        <strain evidence="5">cv. Old Blush</strain>
    </source>
</reference>
<dbReference type="Proteomes" id="UP000238479">
    <property type="component" value="Chromosome 7"/>
</dbReference>
<dbReference type="GO" id="GO:0006032">
    <property type="term" value="P:chitin catabolic process"/>
    <property type="evidence" value="ECO:0007669"/>
    <property type="project" value="InterPro"/>
</dbReference>
<keyword evidence="2" id="KW-0732">Signal</keyword>
<feature type="signal peptide" evidence="2">
    <location>
        <begin position="1"/>
        <end position="30"/>
    </location>
</feature>